<name>A0A9P4QIT6_9PLEO</name>
<keyword evidence="3" id="KW-1185">Reference proteome</keyword>
<feature type="region of interest" description="Disordered" evidence="1">
    <location>
        <begin position="1"/>
        <end position="26"/>
    </location>
</feature>
<organism evidence="2 3">
    <name type="scientific">Polyplosphaeria fusca</name>
    <dbReference type="NCBI Taxonomy" id="682080"/>
    <lineage>
        <taxon>Eukaryota</taxon>
        <taxon>Fungi</taxon>
        <taxon>Dikarya</taxon>
        <taxon>Ascomycota</taxon>
        <taxon>Pezizomycotina</taxon>
        <taxon>Dothideomycetes</taxon>
        <taxon>Pleosporomycetidae</taxon>
        <taxon>Pleosporales</taxon>
        <taxon>Tetraplosphaeriaceae</taxon>
        <taxon>Polyplosphaeria</taxon>
    </lineage>
</organism>
<feature type="compositionally biased region" description="Basic and acidic residues" evidence="1">
    <location>
        <begin position="98"/>
        <end position="108"/>
    </location>
</feature>
<gene>
    <name evidence="2" type="ORF">EJ04DRAFT_151812</name>
</gene>
<evidence type="ECO:0000313" key="3">
    <source>
        <dbReference type="Proteomes" id="UP000799444"/>
    </source>
</evidence>
<dbReference type="OrthoDB" id="3794485at2759"/>
<feature type="compositionally biased region" description="Low complexity" evidence="1">
    <location>
        <begin position="110"/>
        <end position="127"/>
    </location>
</feature>
<feature type="region of interest" description="Disordered" evidence="1">
    <location>
        <begin position="134"/>
        <end position="153"/>
    </location>
</feature>
<feature type="compositionally biased region" description="Polar residues" evidence="1">
    <location>
        <begin position="81"/>
        <end position="97"/>
    </location>
</feature>
<accession>A0A9P4QIT6</accession>
<dbReference type="AlphaFoldDB" id="A0A9P4QIT6"/>
<sequence length="215" mass="24091">MAPEERTTPLAYLVSRERPASETEPPWVGLSYTLRVGSDQLSDQLKHVYPTLNSLRQRKHKAAIDFLLKELHSFRAEDSEQASSIPNADWQSVGTPRSDSKETVRLVRDSSTSQSLYSPSPSVSMSPRTANAMSLNANQNSPLPLRPSSPNPAGKHFVFSATDGRAMQPKTKRKMTKDERKDYKKTRERGACDLCRKKKGKVGSAHRACRQLHED</sequence>
<dbReference type="Proteomes" id="UP000799444">
    <property type="component" value="Unassembled WGS sequence"/>
</dbReference>
<comment type="caution">
    <text evidence="2">The sequence shown here is derived from an EMBL/GenBank/DDBJ whole genome shotgun (WGS) entry which is preliminary data.</text>
</comment>
<feature type="region of interest" description="Disordered" evidence="1">
    <location>
        <begin position="159"/>
        <end position="185"/>
    </location>
</feature>
<evidence type="ECO:0000256" key="1">
    <source>
        <dbReference type="SAM" id="MobiDB-lite"/>
    </source>
</evidence>
<feature type="region of interest" description="Disordered" evidence="1">
    <location>
        <begin position="78"/>
        <end position="128"/>
    </location>
</feature>
<proteinExistence type="predicted"/>
<protein>
    <submittedName>
        <fullName evidence="2">Uncharacterized protein</fullName>
    </submittedName>
</protein>
<dbReference type="EMBL" id="ML996358">
    <property type="protein sequence ID" value="KAF2727070.1"/>
    <property type="molecule type" value="Genomic_DNA"/>
</dbReference>
<reference evidence="2" key="1">
    <citation type="journal article" date="2020" name="Stud. Mycol.">
        <title>101 Dothideomycetes genomes: a test case for predicting lifestyles and emergence of pathogens.</title>
        <authorList>
            <person name="Haridas S."/>
            <person name="Albert R."/>
            <person name="Binder M."/>
            <person name="Bloem J."/>
            <person name="Labutti K."/>
            <person name="Salamov A."/>
            <person name="Andreopoulos B."/>
            <person name="Baker S."/>
            <person name="Barry K."/>
            <person name="Bills G."/>
            <person name="Bluhm B."/>
            <person name="Cannon C."/>
            <person name="Castanera R."/>
            <person name="Culley D."/>
            <person name="Daum C."/>
            <person name="Ezra D."/>
            <person name="Gonzalez J."/>
            <person name="Henrissat B."/>
            <person name="Kuo A."/>
            <person name="Liang C."/>
            <person name="Lipzen A."/>
            <person name="Lutzoni F."/>
            <person name="Magnuson J."/>
            <person name="Mondo S."/>
            <person name="Nolan M."/>
            <person name="Ohm R."/>
            <person name="Pangilinan J."/>
            <person name="Park H.-J."/>
            <person name="Ramirez L."/>
            <person name="Alfaro M."/>
            <person name="Sun H."/>
            <person name="Tritt A."/>
            <person name="Yoshinaga Y."/>
            <person name="Zwiers L.-H."/>
            <person name="Turgeon B."/>
            <person name="Goodwin S."/>
            <person name="Spatafora J."/>
            <person name="Crous P."/>
            <person name="Grigoriev I."/>
        </authorList>
    </citation>
    <scope>NUCLEOTIDE SEQUENCE</scope>
    <source>
        <strain evidence="2">CBS 125425</strain>
    </source>
</reference>
<evidence type="ECO:0000313" key="2">
    <source>
        <dbReference type="EMBL" id="KAF2727070.1"/>
    </source>
</evidence>